<dbReference type="GO" id="GO:0003746">
    <property type="term" value="F:translation elongation factor activity"/>
    <property type="evidence" value="ECO:0007669"/>
    <property type="project" value="UniProtKB-UniRule"/>
</dbReference>
<organism evidence="14">
    <name type="scientific">uncultured Solirubrobacteraceae bacterium</name>
    <dbReference type="NCBI Taxonomy" id="1162706"/>
    <lineage>
        <taxon>Bacteria</taxon>
        <taxon>Bacillati</taxon>
        <taxon>Actinomycetota</taxon>
        <taxon>Thermoleophilia</taxon>
        <taxon>Solirubrobacterales</taxon>
        <taxon>Solirubrobacteraceae</taxon>
        <taxon>environmental samples</taxon>
    </lineage>
</organism>
<feature type="domain" description="Translation elongation factor P/YeiP central" evidence="13">
    <location>
        <begin position="100"/>
        <end position="154"/>
    </location>
</feature>
<evidence type="ECO:0000256" key="10">
    <source>
        <dbReference type="RuleBase" id="RU004389"/>
    </source>
</evidence>
<evidence type="ECO:0000256" key="1">
    <source>
        <dbReference type="ARBA" id="ARBA00004496"/>
    </source>
</evidence>
<dbReference type="FunFam" id="2.40.50.140:FF:000009">
    <property type="entry name" value="Elongation factor P"/>
    <property type="match status" value="1"/>
</dbReference>
<evidence type="ECO:0000259" key="12">
    <source>
        <dbReference type="SMART" id="SM00841"/>
    </source>
</evidence>
<sequence>MPTAPRSHRDGHGEATGSPHPRAPAETQTQRKTLISTNQFKNGNHIEVEGTIFKVLDFQHVKPGKGGAFVRTKLRRTADGAVIDRTFRAGEKFRSVRTEARKMQYLYADGSDAHFMDSESFEQIAIPESTLAEPLKWIRPNESVDLLFIDDQPADVQLAASVELEVTHTEPGLRGDTASGGGNKPATLETGATINVPLFVNIGDRVKVDTRSGSYMSRA</sequence>
<dbReference type="SUPFAM" id="SSF50249">
    <property type="entry name" value="Nucleic acid-binding proteins"/>
    <property type="match status" value="2"/>
</dbReference>
<keyword evidence="6 8" id="KW-0648">Protein biosynthesis</keyword>
<keyword evidence="5 8" id="KW-0251">Elongation factor</keyword>
<dbReference type="InterPro" id="IPR012340">
    <property type="entry name" value="NA-bd_OB-fold"/>
</dbReference>
<comment type="similarity">
    <text evidence="3 8 10">Belongs to the elongation factor P family.</text>
</comment>
<evidence type="ECO:0000256" key="11">
    <source>
        <dbReference type="SAM" id="MobiDB-lite"/>
    </source>
</evidence>
<dbReference type="InterPro" id="IPR020599">
    <property type="entry name" value="Transl_elong_fac_P/YeiP"/>
</dbReference>
<dbReference type="FunFam" id="2.30.30.30:FF:000003">
    <property type="entry name" value="Elongation factor P"/>
    <property type="match status" value="1"/>
</dbReference>
<dbReference type="InterPro" id="IPR008991">
    <property type="entry name" value="Translation_prot_SH3-like_sf"/>
</dbReference>
<dbReference type="PANTHER" id="PTHR30053">
    <property type="entry name" value="ELONGATION FACTOR P"/>
    <property type="match status" value="1"/>
</dbReference>
<dbReference type="Pfam" id="PF01132">
    <property type="entry name" value="EFP"/>
    <property type="match status" value="1"/>
</dbReference>
<evidence type="ECO:0000259" key="13">
    <source>
        <dbReference type="SMART" id="SM01185"/>
    </source>
</evidence>
<keyword evidence="4 8" id="KW-0963">Cytoplasm</keyword>
<comment type="function">
    <text evidence="7 8">Involved in peptide bond synthesis. Stimulates efficient translation and peptide-bond synthesis on native or reconstituted 70S ribosomes in vitro. Probably functions indirectly by altering the affinity of the ribosome for aminoacyl-tRNA, thus increasing their reactivity as acceptors for peptidyl transferase.</text>
</comment>
<dbReference type="SMART" id="SM01185">
    <property type="entry name" value="EFP"/>
    <property type="match status" value="1"/>
</dbReference>
<dbReference type="InterPro" id="IPR011768">
    <property type="entry name" value="Transl_elongation_fac_P"/>
</dbReference>
<dbReference type="PROSITE" id="PS01275">
    <property type="entry name" value="EFP"/>
    <property type="match status" value="1"/>
</dbReference>
<dbReference type="EMBL" id="CADCVP010000251">
    <property type="protein sequence ID" value="CAA9508444.1"/>
    <property type="molecule type" value="Genomic_DNA"/>
</dbReference>
<comment type="pathway">
    <text evidence="2 8">Protein biosynthesis; polypeptide chain elongation.</text>
</comment>
<evidence type="ECO:0000256" key="9">
    <source>
        <dbReference type="NCBIfam" id="TIGR00038"/>
    </source>
</evidence>
<dbReference type="NCBIfam" id="NF001810">
    <property type="entry name" value="PRK00529.1"/>
    <property type="match status" value="1"/>
</dbReference>
<dbReference type="Gene3D" id="2.30.30.30">
    <property type="match status" value="1"/>
</dbReference>
<dbReference type="HAMAP" id="MF_00141">
    <property type="entry name" value="EF_P"/>
    <property type="match status" value="1"/>
</dbReference>
<evidence type="ECO:0000313" key="14">
    <source>
        <dbReference type="EMBL" id="CAA9508444.1"/>
    </source>
</evidence>
<dbReference type="CDD" id="cd04470">
    <property type="entry name" value="S1_EF-P_repeat_1"/>
    <property type="match status" value="1"/>
</dbReference>
<reference evidence="14" key="1">
    <citation type="submission" date="2020-02" db="EMBL/GenBank/DDBJ databases">
        <authorList>
            <person name="Meier V. D."/>
        </authorList>
    </citation>
    <scope>NUCLEOTIDE SEQUENCE</scope>
    <source>
        <strain evidence="14">AVDCRST_MAG69</strain>
    </source>
</reference>
<evidence type="ECO:0000256" key="7">
    <source>
        <dbReference type="ARBA" id="ARBA00025469"/>
    </source>
</evidence>
<protein>
    <recommendedName>
        <fullName evidence="8 9">Elongation factor P</fullName>
        <shortName evidence="8">EF-P</shortName>
    </recommendedName>
</protein>
<comment type="subcellular location">
    <subcellularLocation>
        <location evidence="1 8">Cytoplasm</location>
    </subcellularLocation>
</comment>
<dbReference type="FunFam" id="2.40.50.140:FF:000004">
    <property type="entry name" value="Elongation factor P"/>
    <property type="match status" value="1"/>
</dbReference>
<accession>A0A6J4SYK0</accession>
<dbReference type="AlphaFoldDB" id="A0A6J4SYK0"/>
<dbReference type="Gene3D" id="2.40.50.140">
    <property type="entry name" value="Nucleic acid-binding proteins"/>
    <property type="match status" value="2"/>
</dbReference>
<feature type="region of interest" description="Disordered" evidence="11">
    <location>
        <begin position="1"/>
        <end position="29"/>
    </location>
</feature>
<evidence type="ECO:0000256" key="3">
    <source>
        <dbReference type="ARBA" id="ARBA00009479"/>
    </source>
</evidence>
<dbReference type="Pfam" id="PF09285">
    <property type="entry name" value="Elong-fact-P_C"/>
    <property type="match status" value="1"/>
</dbReference>
<dbReference type="PIRSF" id="PIRSF005901">
    <property type="entry name" value="EF-P"/>
    <property type="match status" value="1"/>
</dbReference>
<dbReference type="InterPro" id="IPR014722">
    <property type="entry name" value="Rib_uL2_dom2"/>
</dbReference>
<dbReference type="InterPro" id="IPR013185">
    <property type="entry name" value="Transl_elong_KOW-like"/>
</dbReference>
<dbReference type="InterPro" id="IPR001059">
    <property type="entry name" value="Transl_elong_P/YeiP_cen"/>
</dbReference>
<dbReference type="GO" id="GO:0005829">
    <property type="term" value="C:cytosol"/>
    <property type="evidence" value="ECO:0007669"/>
    <property type="project" value="UniProtKB-ARBA"/>
</dbReference>
<name>A0A6J4SYK0_9ACTN</name>
<evidence type="ECO:0000256" key="5">
    <source>
        <dbReference type="ARBA" id="ARBA00022768"/>
    </source>
</evidence>
<dbReference type="SUPFAM" id="SSF50104">
    <property type="entry name" value="Translation proteins SH3-like domain"/>
    <property type="match status" value="1"/>
</dbReference>
<dbReference type="CDD" id="cd05794">
    <property type="entry name" value="S1_EF-P_repeat_2"/>
    <property type="match status" value="1"/>
</dbReference>
<dbReference type="Pfam" id="PF08207">
    <property type="entry name" value="EFP_N"/>
    <property type="match status" value="1"/>
</dbReference>
<evidence type="ECO:0000256" key="8">
    <source>
        <dbReference type="HAMAP-Rule" id="MF_00141"/>
    </source>
</evidence>
<proteinExistence type="inferred from homology"/>
<dbReference type="GO" id="GO:0043043">
    <property type="term" value="P:peptide biosynthetic process"/>
    <property type="evidence" value="ECO:0007669"/>
    <property type="project" value="InterPro"/>
</dbReference>
<evidence type="ECO:0000256" key="4">
    <source>
        <dbReference type="ARBA" id="ARBA00022490"/>
    </source>
</evidence>
<dbReference type="SMART" id="SM00841">
    <property type="entry name" value="Elong-fact-P_C"/>
    <property type="match status" value="1"/>
</dbReference>
<evidence type="ECO:0000256" key="2">
    <source>
        <dbReference type="ARBA" id="ARBA00004815"/>
    </source>
</evidence>
<evidence type="ECO:0000256" key="6">
    <source>
        <dbReference type="ARBA" id="ARBA00022917"/>
    </source>
</evidence>
<dbReference type="InterPro" id="IPR015365">
    <property type="entry name" value="Elong-fact-P_C"/>
</dbReference>
<dbReference type="UniPathway" id="UPA00345"/>
<feature type="domain" description="Elongation factor P C-terminal" evidence="12">
    <location>
        <begin position="162"/>
        <end position="218"/>
    </location>
</feature>
<gene>
    <name evidence="8" type="primary">efp</name>
    <name evidence="14" type="ORF">AVDCRST_MAG69-2339</name>
</gene>
<dbReference type="PANTHER" id="PTHR30053:SF12">
    <property type="entry name" value="ELONGATION FACTOR P (EF-P) FAMILY PROTEIN"/>
    <property type="match status" value="1"/>
</dbReference>
<dbReference type="NCBIfam" id="TIGR00038">
    <property type="entry name" value="efp"/>
    <property type="match status" value="1"/>
</dbReference>
<dbReference type="InterPro" id="IPR013852">
    <property type="entry name" value="Transl_elong_P/YeiP_CS"/>
</dbReference>